<organism evidence="1 2">
    <name type="scientific">Hafnia psychrotolerans</name>
    <dbReference type="NCBI Taxonomy" id="1477018"/>
    <lineage>
        <taxon>Bacteria</taxon>
        <taxon>Pseudomonadati</taxon>
        <taxon>Pseudomonadota</taxon>
        <taxon>Gammaproteobacteria</taxon>
        <taxon>Enterobacterales</taxon>
        <taxon>Hafniaceae</taxon>
        <taxon>Hafnia</taxon>
    </lineage>
</organism>
<comment type="caution">
    <text evidence="1">The sequence shown here is derived from an EMBL/GenBank/DDBJ whole genome shotgun (WGS) entry which is preliminary data.</text>
</comment>
<accession>A0ABQ1GNR5</accession>
<dbReference type="InterPro" id="IPR031767">
    <property type="entry name" value="SgrT"/>
</dbReference>
<evidence type="ECO:0000313" key="2">
    <source>
        <dbReference type="Proteomes" id="UP000627464"/>
    </source>
</evidence>
<gene>
    <name evidence="1" type="ORF">GCM10011328_22330</name>
</gene>
<dbReference type="Proteomes" id="UP000627464">
    <property type="component" value="Unassembled WGS sequence"/>
</dbReference>
<protein>
    <recommendedName>
        <fullName evidence="3">Glucose uptake inhibitor SgrT</fullName>
    </recommendedName>
</protein>
<dbReference type="RefSeq" id="WP_188473605.1">
    <property type="nucleotide sequence ID" value="NZ_BMFZ01000005.1"/>
</dbReference>
<dbReference type="Pfam" id="PF15894">
    <property type="entry name" value="SgrT"/>
    <property type="match status" value="1"/>
</dbReference>
<dbReference type="EMBL" id="BMFZ01000005">
    <property type="protein sequence ID" value="GGA46743.1"/>
    <property type="molecule type" value="Genomic_DNA"/>
</dbReference>
<evidence type="ECO:0008006" key="3">
    <source>
        <dbReference type="Google" id="ProtNLM"/>
    </source>
</evidence>
<proteinExistence type="predicted"/>
<keyword evidence="2" id="KW-1185">Reference proteome</keyword>
<evidence type="ECO:0000313" key="1">
    <source>
        <dbReference type="EMBL" id="GGA46743.1"/>
    </source>
</evidence>
<reference evidence="2" key="1">
    <citation type="journal article" date="2019" name="Int. J. Syst. Evol. Microbiol.">
        <title>The Global Catalogue of Microorganisms (GCM) 10K type strain sequencing project: providing services to taxonomists for standard genome sequencing and annotation.</title>
        <authorList>
            <consortium name="The Broad Institute Genomics Platform"/>
            <consortium name="The Broad Institute Genome Sequencing Center for Infectious Disease"/>
            <person name="Wu L."/>
            <person name="Ma J."/>
        </authorList>
    </citation>
    <scope>NUCLEOTIDE SEQUENCE [LARGE SCALE GENOMIC DNA]</scope>
    <source>
        <strain evidence="2">CGMCC 1.12806</strain>
    </source>
</reference>
<name>A0ABQ1GNR5_9GAMM</name>
<sequence>MKRILNARFYRSYFSAINSEAIKNNGARNHADWLSWVPVEYRMDILSRLTQWDMESLDDEQYRRRI</sequence>